<gene>
    <name evidence="1" type="ORF">M124_3603</name>
</gene>
<evidence type="ECO:0000313" key="1">
    <source>
        <dbReference type="EMBL" id="EXY72683.1"/>
    </source>
</evidence>
<dbReference type="EMBL" id="JGCY01000398">
    <property type="protein sequence ID" value="EXY72683.1"/>
    <property type="molecule type" value="Genomic_DNA"/>
</dbReference>
<dbReference type="AlphaFoldDB" id="A0A015UFF9"/>
<evidence type="ECO:0000313" key="2">
    <source>
        <dbReference type="Proteomes" id="UP000020529"/>
    </source>
</evidence>
<organism evidence="1 2">
    <name type="scientific">Bacteroides fragilis str. 3988T(B)14</name>
    <dbReference type="NCBI Taxonomy" id="1339315"/>
    <lineage>
        <taxon>Bacteria</taxon>
        <taxon>Pseudomonadati</taxon>
        <taxon>Bacteroidota</taxon>
        <taxon>Bacteroidia</taxon>
        <taxon>Bacteroidales</taxon>
        <taxon>Bacteroidaceae</taxon>
        <taxon>Bacteroides</taxon>
    </lineage>
</organism>
<dbReference type="PATRIC" id="fig|1339315.3.peg.4249"/>
<dbReference type="Proteomes" id="UP000020529">
    <property type="component" value="Unassembled WGS sequence"/>
</dbReference>
<name>A0A015UFF9_BACFG</name>
<proteinExistence type="predicted"/>
<protein>
    <submittedName>
        <fullName evidence="1">Uncharacterized protein</fullName>
    </submittedName>
</protein>
<accession>A0A015UFF9</accession>
<comment type="caution">
    <text evidence="1">The sequence shown here is derived from an EMBL/GenBank/DDBJ whole genome shotgun (WGS) entry which is preliminary data.</text>
</comment>
<sequence length="56" mass="6486">MFSLADDGLASILCNTSIYSYFVGNTKQAIEGCKWRFAKRNSSKRESLFIIRYKKE</sequence>
<reference evidence="1 2" key="1">
    <citation type="submission" date="2014-02" db="EMBL/GenBank/DDBJ databases">
        <authorList>
            <person name="Sears C."/>
            <person name="Carroll K."/>
            <person name="Sack B.R."/>
            <person name="Qadri F."/>
            <person name="Myers L.L."/>
            <person name="Chung G.-T."/>
            <person name="Escheverria P."/>
            <person name="Fraser C.M."/>
            <person name="Sadzewicz L."/>
            <person name="Shefchek K.A."/>
            <person name="Tallon L."/>
            <person name="Das S.P."/>
            <person name="Daugherty S."/>
            <person name="Mongodin E.F."/>
        </authorList>
    </citation>
    <scope>NUCLEOTIDE SEQUENCE [LARGE SCALE GENOMIC DNA]</scope>
    <source>
        <strain evidence="2">3988T(B)14</strain>
    </source>
</reference>